<dbReference type="KEGG" id="zmk:HG535_0A05520"/>
<evidence type="ECO:0000256" key="10">
    <source>
        <dbReference type="ARBA" id="ARBA00023242"/>
    </source>
</evidence>
<name>A0A7H9AWG5_ZYGMR</name>
<protein>
    <recommendedName>
        <fullName evidence="12">Tyrosine--tRNA ligase</fullName>
        <ecNumber evidence="12">6.1.1.1</ecNumber>
    </recommendedName>
    <alternativeName>
        <fullName evidence="12">Tyrosyl-tRNA synthetase</fullName>
    </alternativeName>
</protein>
<dbReference type="GO" id="GO:0005524">
    <property type="term" value="F:ATP binding"/>
    <property type="evidence" value="ECO:0007669"/>
    <property type="project" value="UniProtKB-KW"/>
</dbReference>
<evidence type="ECO:0000256" key="5">
    <source>
        <dbReference type="ARBA" id="ARBA00022598"/>
    </source>
</evidence>
<dbReference type="InterPro" id="IPR002307">
    <property type="entry name" value="Tyr-tRNA-ligase"/>
</dbReference>
<dbReference type="Pfam" id="PF00579">
    <property type="entry name" value="tRNA-synt_1b"/>
    <property type="match status" value="1"/>
</dbReference>
<dbReference type="PANTHER" id="PTHR46264">
    <property type="entry name" value="TYROSINE-TRNA LIGASE"/>
    <property type="match status" value="1"/>
</dbReference>
<dbReference type="NCBIfam" id="TIGR00234">
    <property type="entry name" value="tyrS"/>
    <property type="match status" value="1"/>
</dbReference>
<dbReference type="GO" id="GO:0005634">
    <property type="term" value="C:nucleus"/>
    <property type="evidence" value="ECO:0007669"/>
    <property type="project" value="UniProtKB-SubCell"/>
</dbReference>
<evidence type="ECO:0000313" key="15">
    <source>
        <dbReference type="Proteomes" id="UP000509704"/>
    </source>
</evidence>
<evidence type="ECO:0000256" key="12">
    <source>
        <dbReference type="RuleBase" id="RU361234"/>
    </source>
</evidence>
<evidence type="ECO:0000313" key="14">
    <source>
        <dbReference type="EMBL" id="QLG70611.1"/>
    </source>
</evidence>
<dbReference type="GeneID" id="59234247"/>
<dbReference type="OrthoDB" id="197206at2759"/>
<dbReference type="Proteomes" id="UP000509704">
    <property type="component" value="Chromosome 1"/>
</dbReference>
<evidence type="ECO:0000256" key="9">
    <source>
        <dbReference type="ARBA" id="ARBA00023146"/>
    </source>
</evidence>
<dbReference type="PIRSF" id="PIRSF006588">
    <property type="entry name" value="TyrRS_arch_euk"/>
    <property type="match status" value="1"/>
</dbReference>
<dbReference type="FunFam" id="3.40.50.620:FF:000040">
    <property type="entry name" value="Tyrosine--tRNA ligase"/>
    <property type="match status" value="1"/>
</dbReference>
<feature type="region of interest" description="Disordered" evidence="13">
    <location>
        <begin position="366"/>
        <end position="397"/>
    </location>
</feature>
<organism evidence="14 15">
    <name type="scientific">Zygotorulaspora mrakii</name>
    <name type="common">Zygosaccharomyces mrakii</name>
    <dbReference type="NCBI Taxonomy" id="42260"/>
    <lineage>
        <taxon>Eukaryota</taxon>
        <taxon>Fungi</taxon>
        <taxon>Dikarya</taxon>
        <taxon>Ascomycota</taxon>
        <taxon>Saccharomycotina</taxon>
        <taxon>Saccharomycetes</taxon>
        <taxon>Saccharomycetales</taxon>
        <taxon>Saccharomycetaceae</taxon>
        <taxon>Zygotorulaspora</taxon>
    </lineage>
</organism>
<keyword evidence="6 12" id="KW-0547">Nucleotide-binding</keyword>
<dbReference type="PANTHER" id="PTHR46264:SF4">
    <property type="entry name" value="TYROSINE--TRNA LIGASE, CYTOPLASMIC"/>
    <property type="match status" value="1"/>
</dbReference>
<feature type="compositionally biased region" description="Basic and acidic residues" evidence="13">
    <location>
        <begin position="384"/>
        <end position="397"/>
    </location>
</feature>
<keyword evidence="9 12" id="KW-0030">Aminoacyl-tRNA synthetase</keyword>
<keyword evidence="10" id="KW-0539">Nucleus</keyword>
<comment type="subcellular location">
    <subcellularLocation>
        <location evidence="2">Cytoplasm</location>
    </subcellularLocation>
    <subcellularLocation>
        <location evidence="1">Nucleus</location>
    </subcellularLocation>
</comment>
<dbReference type="GO" id="GO:0005737">
    <property type="term" value="C:cytoplasm"/>
    <property type="evidence" value="ECO:0007669"/>
    <property type="project" value="UniProtKB-SubCell"/>
</dbReference>
<evidence type="ECO:0000256" key="4">
    <source>
        <dbReference type="ARBA" id="ARBA00022490"/>
    </source>
</evidence>
<proteinExistence type="inferred from homology"/>
<keyword evidence="15" id="KW-1185">Reference proteome</keyword>
<dbReference type="InterPro" id="IPR023617">
    <property type="entry name" value="Tyr-tRNA-ligase_arc/euk-type"/>
</dbReference>
<dbReference type="GO" id="GO:0004831">
    <property type="term" value="F:tyrosine-tRNA ligase activity"/>
    <property type="evidence" value="ECO:0007669"/>
    <property type="project" value="UniProtKB-EC"/>
</dbReference>
<dbReference type="PRINTS" id="PR01040">
    <property type="entry name" value="TRNASYNTHTYR"/>
</dbReference>
<comment type="catalytic activity">
    <reaction evidence="11 12">
        <text>tRNA(Tyr) + L-tyrosine + ATP = L-tyrosyl-tRNA(Tyr) + AMP + diphosphate + H(+)</text>
        <dbReference type="Rhea" id="RHEA:10220"/>
        <dbReference type="Rhea" id="RHEA-COMP:9706"/>
        <dbReference type="Rhea" id="RHEA-COMP:9707"/>
        <dbReference type="ChEBI" id="CHEBI:15378"/>
        <dbReference type="ChEBI" id="CHEBI:30616"/>
        <dbReference type="ChEBI" id="CHEBI:33019"/>
        <dbReference type="ChEBI" id="CHEBI:58315"/>
        <dbReference type="ChEBI" id="CHEBI:78442"/>
        <dbReference type="ChEBI" id="CHEBI:78536"/>
        <dbReference type="ChEBI" id="CHEBI:456215"/>
        <dbReference type="EC" id="6.1.1.1"/>
    </reaction>
</comment>
<reference evidence="14 15" key="1">
    <citation type="submission" date="2020-07" db="EMBL/GenBank/DDBJ databases">
        <title>The yeast mating-type switching endonuclease HO is a domesticated member of an unorthodox homing genetic element family.</title>
        <authorList>
            <person name="Coughlan A.Y."/>
            <person name="Lombardi L."/>
            <person name="Braun-Galleani S."/>
            <person name="Martos A.R."/>
            <person name="Galeote V."/>
            <person name="Bigey F."/>
            <person name="Dequin S."/>
            <person name="Byrne K.P."/>
            <person name="Wolfe K.H."/>
        </authorList>
    </citation>
    <scope>NUCLEOTIDE SEQUENCE [LARGE SCALE GENOMIC DNA]</scope>
    <source>
        <strain evidence="14 15">NRRL Y-6702</strain>
    </source>
</reference>
<sequence length="397" mass="44260">MTSAADPKTSFELITKNLQEVLNPQIIKDVLEVEKRPLKIYWGTAPTGKPHCGYFVPMTKLAHFLKAGCEVTVLLADLHAFLDNMKAPLEVVQHRAKYYECAIKAILRSINVPIEKLRFIVGSSYQLTPEYTMDVYRLSNIVSQNDAKRAGADVVKQVANPLLSGLIYPLMQALDEQYLECDAQFGGVDQRKIFVLAEENLKSLGYNKRAHLMNPMVPGLGQGGKMSASDPNSKIDLLEEPKQVDKKIKSAYCSPGIIEDNGLLAFIKHVLLPIQELKNDSDAFEFFINRQEKFGGPITYKSFEDLQNDFKDEKLSPPDLKIGVADAINVLLAPIREEYKTSTEFQEACAKGYPVETKVKKVKKVKNKGSRYPGAQSESGPIDSVDKTAEKLNDTSL</sequence>
<dbReference type="SUPFAM" id="SSF52374">
    <property type="entry name" value="Nucleotidylyl transferase"/>
    <property type="match status" value="1"/>
</dbReference>
<evidence type="ECO:0000256" key="11">
    <source>
        <dbReference type="ARBA" id="ARBA00048248"/>
    </source>
</evidence>
<dbReference type="GO" id="GO:0006437">
    <property type="term" value="P:tyrosyl-tRNA aminoacylation"/>
    <property type="evidence" value="ECO:0007669"/>
    <property type="project" value="InterPro"/>
</dbReference>
<dbReference type="AlphaFoldDB" id="A0A7H9AWG5"/>
<evidence type="ECO:0000256" key="8">
    <source>
        <dbReference type="ARBA" id="ARBA00022917"/>
    </source>
</evidence>
<dbReference type="InterPro" id="IPR014729">
    <property type="entry name" value="Rossmann-like_a/b/a_fold"/>
</dbReference>
<keyword evidence="5 12" id="KW-0436">Ligase</keyword>
<dbReference type="InterPro" id="IPR002305">
    <property type="entry name" value="aa-tRNA-synth_Ic"/>
</dbReference>
<evidence type="ECO:0000256" key="13">
    <source>
        <dbReference type="SAM" id="MobiDB-lite"/>
    </source>
</evidence>
<dbReference type="Gene3D" id="1.10.240.10">
    <property type="entry name" value="Tyrosyl-Transfer RNA Synthetase"/>
    <property type="match status" value="1"/>
</dbReference>
<keyword evidence="4" id="KW-0963">Cytoplasm</keyword>
<evidence type="ECO:0000256" key="7">
    <source>
        <dbReference type="ARBA" id="ARBA00022840"/>
    </source>
</evidence>
<dbReference type="CDD" id="cd00805">
    <property type="entry name" value="TyrRS_core"/>
    <property type="match status" value="1"/>
</dbReference>
<dbReference type="EMBL" id="CP058604">
    <property type="protein sequence ID" value="QLG70611.1"/>
    <property type="molecule type" value="Genomic_DNA"/>
</dbReference>
<accession>A0A7H9AWG5</accession>
<evidence type="ECO:0000256" key="1">
    <source>
        <dbReference type="ARBA" id="ARBA00004123"/>
    </source>
</evidence>
<dbReference type="FunFam" id="1.10.240.10:FF:000004">
    <property type="entry name" value="Tyrosine--tRNA ligase"/>
    <property type="match status" value="1"/>
</dbReference>
<dbReference type="EC" id="6.1.1.1" evidence="12"/>
<dbReference type="Gene3D" id="3.40.50.620">
    <property type="entry name" value="HUPs"/>
    <property type="match status" value="1"/>
</dbReference>
<keyword evidence="7 12" id="KW-0067">ATP-binding</keyword>
<dbReference type="NCBIfam" id="NF006330">
    <property type="entry name" value="PRK08560.1"/>
    <property type="match status" value="1"/>
</dbReference>
<comment type="similarity">
    <text evidence="3 12">Belongs to the class-I aminoacyl-tRNA synthetase family.</text>
</comment>
<gene>
    <name evidence="14" type="ORF">HG535_0A05520</name>
</gene>
<evidence type="ECO:0000256" key="6">
    <source>
        <dbReference type="ARBA" id="ARBA00022741"/>
    </source>
</evidence>
<dbReference type="RefSeq" id="XP_037142339.1">
    <property type="nucleotide sequence ID" value="XM_037286444.1"/>
</dbReference>
<evidence type="ECO:0000256" key="3">
    <source>
        <dbReference type="ARBA" id="ARBA00005594"/>
    </source>
</evidence>
<dbReference type="InterPro" id="IPR050489">
    <property type="entry name" value="Tyr-tRNA_synthase"/>
</dbReference>
<evidence type="ECO:0000256" key="2">
    <source>
        <dbReference type="ARBA" id="ARBA00004496"/>
    </source>
</evidence>
<keyword evidence="8 12" id="KW-0648">Protein biosynthesis</keyword>